<evidence type="ECO:0000313" key="3">
    <source>
        <dbReference type="Proteomes" id="UP000000851"/>
    </source>
</evidence>
<dbReference type="InParanoid" id="C7PZZ2"/>
<evidence type="ECO:0000313" key="2">
    <source>
        <dbReference type="EMBL" id="ACU75485.1"/>
    </source>
</evidence>
<dbReference type="EMBL" id="CP001700">
    <property type="protein sequence ID" value="ACU75485.1"/>
    <property type="molecule type" value="Genomic_DNA"/>
</dbReference>
<dbReference type="RefSeq" id="WP_015795214.1">
    <property type="nucleotide sequence ID" value="NC_013131.1"/>
</dbReference>
<reference evidence="2 3" key="1">
    <citation type="journal article" date="2009" name="Stand. Genomic Sci.">
        <title>Complete genome sequence of Catenulispora acidiphila type strain (ID 139908).</title>
        <authorList>
            <person name="Copeland A."/>
            <person name="Lapidus A."/>
            <person name="Glavina Del Rio T."/>
            <person name="Nolan M."/>
            <person name="Lucas S."/>
            <person name="Chen F."/>
            <person name="Tice H."/>
            <person name="Cheng J.F."/>
            <person name="Bruce D."/>
            <person name="Goodwin L."/>
            <person name="Pitluck S."/>
            <person name="Mikhailova N."/>
            <person name="Pati A."/>
            <person name="Ivanova N."/>
            <person name="Mavromatis K."/>
            <person name="Chen A."/>
            <person name="Palaniappan K."/>
            <person name="Chain P."/>
            <person name="Land M."/>
            <person name="Hauser L."/>
            <person name="Chang Y.J."/>
            <person name="Jeffries C.D."/>
            <person name="Chertkov O."/>
            <person name="Brettin T."/>
            <person name="Detter J.C."/>
            <person name="Han C."/>
            <person name="Ali Z."/>
            <person name="Tindall B.J."/>
            <person name="Goker M."/>
            <person name="Bristow J."/>
            <person name="Eisen J.A."/>
            <person name="Markowitz V."/>
            <person name="Hugenholtz P."/>
            <person name="Kyrpides N.C."/>
            <person name="Klenk H.P."/>
        </authorList>
    </citation>
    <scope>NUCLEOTIDE SEQUENCE [LARGE SCALE GENOMIC DNA]</scope>
    <source>
        <strain evidence="3">DSM 44928 / JCM 14897 / NBRC 102108 / NRRL B-24433 / ID139908</strain>
    </source>
</reference>
<feature type="region of interest" description="Disordered" evidence="1">
    <location>
        <begin position="74"/>
        <end position="112"/>
    </location>
</feature>
<name>C7PZZ2_CATAD</name>
<dbReference type="AlphaFoldDB" id="C7PZZ2"/>
<organism evidence="2 3">
    <name type="scientific">Catenulispora acidiphila (strain DSM 44928 / JCM 14897 / NBRC 102108 / NRRL B-24433 / ID139908)</name>
    <dbReference type="NCBI Taxonomy" id="479433"/>
    <lineage>
        <taxon>Bacteria</taxon>
        <taxon>Bacillati</taxon>
        <taxon>Actinomycetota</taxon>
        <taxon>Actinomycetes</taxon>
        <taxon>Catenulisporales</taxon>
        <taxon>Catenulisporaceae</taxon>
        <taxon>Catenulispora</taxon>
    </lineage>
</organism>
<sequence precursor="true">MKRALTFATGLAVGYVAGTRAGHEKYELIKEKAHEVSEQPAVVDLRENLKGTVETASKAVTAKVADATSELTKKLHGSAHEEAASTPVKPAPAAPGEYPAAPTGIVPGSGTV</sequence>
<proteinExistence type="predicted"/>
<evidence type="ECO:0000256" key="1">
    <source>
        <dbReference type="SAM" id="MobiDB-lite"/>
    </source>
</evidence>
<accession>C7PZZ2</accession>
<dbReference type="KEGG" id="cai:Caci_6639"/>
<evidence type="ECO:0008006" key="4">
    <source>
        <dbReference type="Google" id="ProtNLM"/>
    </source>
</evidence>
<keyword evidence="3" id="KW-1185">Reference proteome</keyword>
<protein>
    <recommendedName>
        <fullName evidence="4">Protoporphyrinogen oxidase</fullName>
    </recommendedName>
</protein>
<dbReference type="HOGENOM" id="CLU_142819_4_0_11"/>
<dbReference type="Proteomes" id="UP000000851">
    <property type="component" value="Chromosome"/>
</dbReference>
<gene>
    <name evidence="2" type="ordered locus">Caci_6639</name>
</gene>